<protein>
    <submittedName>
        <fullName evidence="1">NinB family protein</fullName>
    </submittedName>
</protein>
<evidence type="ECO:0000313" key="1">
    <source>
        <dbReference type="EMBL" id="RON17928.1"/>
    </source>
</evidence>
<dbReference type="Proteomes" id="UP000285636">
    <property type="component" value="Unassembled WGS sequence"/>
</dbReference>
<accession>A0A423HXZ9</accession>
<proteinExistence type="predicted"/>
<reference evidence="1 2" key="1">
    <citation type="submission" date="2016-10" db="EMBL/GenBank/DDBJ databases">
        <title>Comparative genome analysis of multiple Pseudomonas spp. focuses on biocontrol and plant growth promoting traits.</title>
        <authorList>
            <person name="Tao X.-Y."/>
            <person name="Taylor C.G."/>
        </authorList>
    </citation>
    <scope>NUCLEOTIDE SEQUENCE [LARGE SCALE GENOMIC DNA]</scope>
    <source>
        <strain evidence="1 2">38D7</strain>
    </source>
</reference>
<dbReference type="AlphaFoldDB" id="A0A423HXZ9"/>
<dbReference type="SUPFAM" id="SSF103370">
    <property type="entry name" value="NinB"/>
    <property type="match status" value="1"/>
</dbReference>
<dbReference type="InterPro" id="IPR036619">
    <property type="entry name" value="NinB_sf"/>
</dbReference>
<gene>
    <name evidence="1" type="ORF">BK660_21805</name>
</gene>
<dbReference type="EMBL" id="MOBK01000009">
    <property type="protein sequence ID" value="RON17928.1"/>
    <property type="molecule type" value="Genomic_DNA"/>
</dbReference>
<comment type="caution">
    <text evidence="1">The sequence shown here is derived from an EMBL/GenBank/DDBJ whole genome shotgun (WGS) entry which is preliminary data.</text>
</comment>
<sequence>MTEFSLRSQQDVTRIMGYLHATDFTKPKMVVIKDADRSGEQNAKLHAMLTDIAKQVRHADKEWSVLIWKRLLTAAWLREAGDQPQLIPALDGHGFDVIYERTSKMSVKQCADLITWIEAFGSEHGVRWTQKDHWGGRYDQ</sequence>
<evidence type="ECO:0000313" key="2">
    <source>
        <dbReference type="Proteomes" id="UP000285636"/>
    </source>
</evidence>
<organism evidence="1 2">
    <name type="scientific">Pseudomonas brassicacearum</name>
    <dbReference type="NCBI Taxonomy" id="930166"/>
    <lineage>
        <taxon>Bacteria</taxon>
        <taxon>Pseudomonadati</taxon>
        <taxon>Pseudomonadota</taxon>
        <taxon>Gammaproteobacteria</taxon>
        <taxon>Pseudomonadales</taxon>
        <taxon>Pseudomonadaceae</taxon>
        <taxon>Pseudomonas</taxon>
    </lineage>
</organism>
<dbReference type="RefSeq" id="WP_123435203.1">
    <property type="nucleotide sequence ID" value="NZ_MOBK01000009.1"/>
</dbReference>
<dbReference type="Pfam" id="PF05772">
    <property type="entry name" value="NinB"/>
    <property type="match status" value="1"/>
</dbReference>
<name>A0A423HXZ9_9PSED</name>
<dbReference type="Gene3D" id="1.10.3790.10">
    <property type="entry name" value="NinB"/>
    <property type="match status" value="1"/>
</dbReference>
<dbReference type="InterPro" id="IPR008711">
    <property type="entry name" value="Recombinase_NinB"/>
</dbReference>